<proteinExistence type="predicted"/>
<sequence>MALSKTIAQVTQRIYERSLLTREIYLNHIAKAQTNRPKRSFLGCANQAHGFAACSPIDKERLKRNIAGNIGIITVYNDILSAHQPFESFPRLI</sequence>
<dbReference type="SUPFAM" id="SSF143975">
    <property type="entry name" value="IlvD/EDD N-terminal domain-like"/>
    <property type="match status" value="1"/>
</dbReference>
<evidence type="ECO:0008006" key="3">
    <source>
        <dbReference type="Google" id="ProtNLM"/>
    </source>
</evidence>
<evidence type="ECO:0000313" key="2">
    <source>
        <dbReference type="Proteomes" id="UP001501699"/>
    </source>
</evidence>
<name>A0ABP8VFG9_9HYPH</name>
<reference evidence="2" key="1">
    <citation type="journal article" date="2019" name="Int. J. Syst. Evol. Microbiol.">
        <title>The Global Catalogue of Microorganisms (GCM) 10K type strain sequencing project: providing services to taxonomists for standard genome sequencing and annotation.</title>
        <authorList>
            <consortium name="The Broad Institute Genomics Platform"/>
            <consortium name="The Broad Institute Genome Sequencing Center for Infectious Disease"/>
            <person name="Wu L."/>
            <person name="Ma J."/>
        </authorList>
    </citation>
    <scope>NUCLEOTIDE SEQUENCE [LARGE SCALE GENOMIC DNA]</scope>
    <source>
        <strain evidence="2">JCM 17714</strain>
    </source>
</reference>
<dbReference type="Proteomes" id="UP001501699">
    <property type="component" value="Unassembled WGS sequence"/>
</dbReference>
<organism evidence="1 2">
    <name type="scientific">Bartonella pachyuromydis</name>
    <dbReference type="NCBI Taxonomy" id="931097"/>
    <lineage>
        <taxon>Bacteria</taxon>
        <taxon>Pseudomonadati</taxon>
        <taxon>Pseudomonadota</taxon>
        <taxon>Alphaproteobacteria</taxon>
        <taxon>Hyphomicrobiales</taxon>
        <taxon>Bartonellaceae</taxon>
        <taxon>Bartonella</taxon>
    </lineage>
</organism>
<accession>A0ABP8VFG9</accession>
<comment type="caution">
    <text evidence="1">The sequence shown here is derived from an EMBL/GenBank/DDBJ whole genome shotgun (WGS) entry which is preliminary data.</text>
</comment>
<gene>
    <name evidence="1" type="ORF">GCM10023262_05680</name>
</gene>
<keyword evidence="2" id="KW-1185">Reference proteome</keyword>
<dbReference type="InterPro" id="IPR037237">
    <property type="entry name" value="IlvD/EDD_N"/>
</dbReference>
<dbReference type="EMBL" id="BAABJA010000002">
    <property type="protein sequence ID" value="GAA4660755.1"/>
    <property type="molecule type" value="Genomic_DNA"/>
</dbReference>
<evidence type="ECO:0000313" key="1">
    <source>
        <dbReference type="EMBL" id="GAA4660755.1"/>
    </source>
</evidence>
<protein>
    <recommendedName>
        <fullName evidence="3">Phosphogluconate dehydratase</fullName>
    </recommendedName>
</protein>